<dbReference type="RefSeq" id="WP_160127900.1">
    <property type="nucleotide sequence ID" value="NZ_CP019288.1"/>
</dbReference>
<evidence type="ECO:0000313" key="3">
    <source>
        <dbReference type="Proteomes" id="UP000464657"/>
    </source>
</evidence>
<organism evidence="2 3">
    <name type="scientific">Kordia antarctica</name>
    <dbReference type="NCBI Taxonomy" id="1218801"/>
    <lineage>
        <taxon>Bacteria</taxon>
        <taxon>Pseudomonadati</taxon>
        <taxon>Bacteroidota</taxon>
        <taxon>Flavobacteriia</taxon>
        <taxon>Flavobacteriales</taxon>
        <taxon>Flavobacteriaceae</taxon>
        <taxon>Kordia</taxon>
    </lineage>
</organism>
<keyword evidence="3" id="KW-1185">Reference proteome</keyword>
<dbReference type="AlphaFoldDB" id="A0A7L4ZEV3"/>
<evidence type="ECO:0000256" key="1">
    <source>
        <dbReference type="SAM" id="Phobius"/>
    </source>
</evidence>
<dbReference type="KEGG" id="kan:IMCC3317_04810"/>
<keyword evidence="1" id="KW-1133">Transmembrane helix</keyword>
<keyword evidence="1" id="KW-0812">Transmembrane</keyword>
<feature type="transmembrane region" description="Helical" evidence="1">
    <location>
        <begin position="49"/>
        <end position="74"/>
    </location>
</feature>
<accession>A0A7L4ZEV3</accession>
<evidence type="ECO:0000313" key="2">
    <source>
        <dbReference type="EMBL" id="QHI35135.1"/>
    </source>
</evidence>
<keyword evidence="1" id="KW-0472">Membrane</keyword>
<name>A0A7L4ZEV3_9FLAO</name>
<dbReference type="Proteomes" id="UP000464657">
    <property type="component" value="Chromosome"/>
</dbReference>
<dbReference type="OrthoDB" id="9919018at2"/>
<reference evidence="2 3" key="1">
    <citation type="journal article" date="2013" name="Int. J. Syst. Evol. Microbiol.">
        <title>Kordia antarctica sp. nov., isolated from Antarctic seawater.</title>
        <authorList>
            <person name="Baek K."/>
            <person name="Choi A."/>
            <person name="Kang I."/>
            <person name="Lee K."/>
            <person name="Cho J.C."/>
        </authorList>
    </citation>
    <scope>NUCLEOTIDE SEQUENCE [LARGE SCALE GENOMIC DNA]</scope>
    <source>
        <strain evidence="2 3">IMCC3317</strain>
    </source>
</reference>
<proteinExistence type="predicted"/>
<gene>
    <name evidence="2" type="ORF">IMCC3317_04810</name>
</gene>
<protein>
    <submittedName>
        <fullName evidence="2">Uncharacterized protein</fullName>
    </submittedName>
</protein>
<dbReference type="EMBL" id="CP019288">
    <property type="protein sequence ID" value="QHI35135.1"/>
    <property type="molecule type" value="Genomic_DNA"/>
</dbReference>
<sequence length="115" mass="12753">MKEQKTLISFDNVSFRDKQVLANELANILSKSADLQNELLKERPNTQDAGTIIAVILGAPAVVAVSKGIVNWLIKHREVKLTFKKGDSEFHVENISSNDLDTIINGLHSLVKDNE</sequence>